<feature type="binding site" evidence="11">
    <location>
        <position position="211"/>
    </location>
    <ligand>
        <name>Zn(2+)</name>
        <dbReference type="ChEBI" id="CHEBI:29105"/>
    </ligand>
</feature>
<feature type="binding site" evidence="11">
    <location>
        <position position="124"/>
    </location>
    <ligand>
        <name>Zn(2+)</name>
        <dbReference type="ChEBI" id="CHEBI:29105"/>
    </ligand>
</feature>
<comment type="similarity">
    <text evidence="1 9">Belongs to the metallo-dependent hydrolases superfamily. NagA family.</text>
</comment>
<sequence length="378" mass="40985">MIISNAKVHQPNSILEKASIQIDKGKIIKVNEKSDTKADIDGTGLIAIPGFIDGHIHGAAGKDAMDANHEALETIASALPEEGTTSFLATTMTQSKEAISRALKAIATYENKLGHAEILGIHLEGPFCEKKKAGAQPLEHIIPPSVELFKQWLEEANGLIKTITLAPELDTNYNLIHYLNHEQINVSAGHTDAGYQDITEAVAEGVHQLTHLCNQMNGIHHRDIGAVGAAFLLDNLKAELIADGIHVSPEMIQLIYNNIGSERLLLITDSMRAKYLQDGTYDLGGQEVTVQGNKATLADGTLAGSMLKMIDGVKNMMNIAGATIDDIIRMASMNPAKQIGVYDRKGSIEVGKDADILLLDEDYTIRYTICKGKIAYER</sequence>
<dbReference type="PIRSF" id="PIRSF038994">
    <property type="entry name" value="NagA"/>
    <property type="match status" value="1"/>
</dbReference>
<dbReference type="GO" id="GO:0046872">
    <property type="term" value="F:metal ion binding"/>
    <property type="evidence" value="ECO:0007669"/>
    <property type="project" value="UniProtKB-KW"/>
</dbReference>
<comment type="pathway">
    <text evidence="8">Amino-sugar metabolism; N-acetylneuraminate degradation; D-fructose 6-phosphate from N-acetylneuraminate: step 4/5.</text>
</comment>
<dbReference type="InterPro" id="IPR011059">
    <property type="entry name" value="Metal-dep_hydrolase_composite"/>
</dbReference>
<name>A0A841RJ57_9BACI</name>
<evidence type="ECO:0000256" key="7">
    <source>
        <dbReference type="ARBA" id="ARBA00047647"/>
    </source>
</evidence>
<evidence type="ECO:0000256" key="4">
    <source>
        <dbReference type="ARBA" id="ARBA00022723"/>
    </source>
</evidence>
<dbReference type="Gene3D" id="2.30.40.10">
    <property type="entry name" value="Urease, subunit C, domain 1"/>
    <property type="match status" value="1"/>
</dbReference>
<dbReference type="GO" id="GO:0008448">
    <property type="term" value="F:N-acetylglucosamine-6-phosphate deacetylase activity"/>
    <property type="evidence" value="ECO:0007669"/>
    <property type="project" value="UniProtKB-EC"/>
</dbReference>
<dbReference type="AlphaFoldDB" id="A0A841RJ57"/>
<dbReference type="Pfam" id="PF01979">
    <property type="entry name" value="Amidohydro_1"/>
    <property type="match status" value="1"/>
</dbReference>
<keyword evidence="14" id="KW-1185">Reference proteome</keyword>
<dbReference type="PANTHER" id="PTHR11113">
    <property type="entry name" value="N-ACETYLGLUCOSAMINE-6-PHOSPHATE DEACETYLASE"/>
    <property type="match status" value="1"/>
</dbReference>
<evidence type="ECO:0000256" key="1">
    <source>
        <dbReference type="ARBA" id="ARBA00010716"/>
    </source>
</evidence>
<protein>
    <recommendedName>
        <fullName evidence="3">N-acetylglucosamine-6-phosphate deacetylase</fullName>
        <ecNumber evidence="2">3.5.1.25</ecNumber>
    </recommendedName>
</protein>
<accession>A0A841RJ57</accession>
<dbReference type="NCBIfam" id="TIGR00221">
    <property type="entry name" value="nagA"/>
    <property type="match status" value="1"/>
</dbReference>
<evidence type="ECO:0000256" key="11">
    <source>
        <dbReference type="PIRSR" id="PIRSR038994-3"/>
    </source>
</evidence>
<dbReference type="EC" id="3.5.1.25" evidence="2"/>
<dbReference type="InterPro" id="IPR003764">
    <property type="entry name" value="GlcNAc_6-P_deAcase"/>
</dbReference>
<feature type="domain" description="Amidohydrolase-related" evidence="12">
    <location>
        <begin position="46"/>
        <end position="374"/>
    </location>
</feature>
<proteinExistence type="inferred from homology"/>
<dbReference type="SUPFAM" id="SSF51338">
    <property type="entry name" value="Composite domain of metallo-dependent hydrolases"/>
    <property type="match status" value="1"/>
</dbReference>
<dbReference type="EMBL" id="JACHON010000029">
    <property type="protein sequence ID" value="MBB6514290.1"/>
    <property type="molecule type" value="Genomic_DNA"/>
</dbReference>
<gene>
    <name evidence="13" type="ORF">GGQ92_003113</name>
</gene>
<dbReference type="Gene3D" id="3.20.20.140">
    <property type="entry name" value="Metal-dependent hydrolases"/>
    <property type="match status" value="1"/>
</dbReference>
<dbReference type="FunFam" id="3.20.20.140:FF:000004">
    <property type="entry name" value="N-acetylglucosamine-6-phosphate deacetylase"/>
    <property type="match status" value="1"/>
</dbReference>
<keyword evidence="6 9" id="KW-0119">Carbohydrate metabolism</keyword>
<dbReference type="PANTHER" id="PTHR11113:SF14">
    <property type="entry name" value="N-ACETYLGLUCOSAMINE-6-PHOSPHATE DEACETYLASE"/>
    <property type="match status" value="1"/>
</dbReference>
<feature type="binding site" evidence="11">
    <location>
        <position position="190"/>
    </location>
    <ligand>
        <name>Zn(2+)</name>
        <dbReference type="ChEBI" id="CHEBI:29105"/>
    </ligand>
</feature>
<dbReference type="Proteomes" id="UP000572212">
    <property type="component" value="Unassembled WGS sequence"/>
</dbReference>
<keyword evidence="5 9" id="KW-0378">Hydrolase</keyword>
<dbReference type="GO" id="GO:0006046">
    <property type="term" value="P:N-acetylglucosamine catabolic process"/>
    <property type="evidence" value="ECO:0007669"/>
    <property type="project" value="TreeGrafter"/>
</dbReference>
<comment type="caution">
    <text evidence="13">The sequence shown here is derived from an EMBL/GenBank/DDBJ whole genome shotgun (WGS) entry which is preliminary data.</text>
</comment>
<dbReference type="RefSeq" id="WP_184251071.1">
    <property type="nucleotide sequence ID" value="NZ_BAAACU010000007.1"/>
</dbReference>
<evidence type="ECO:0000256" key="10">
    <source>
        <dbReference type="PIRSR" id="PIRSR038994-1"/>
    </source>
</evidence>
<keyword evidence="4 11" id="KW-0479">Metal-binding</keyword>
<reference evidence="13 14" key="1">
    <citation type="submission" date="2020-08" db="EMBL/GenBank/DDBJ databases">
        <title>Genomic Encyclopedia of Type Strains, Phase IV (KMG-IV): sequencing the most valuable type-strain genomes for metagenomic binning, comparative biology and taxonomic classification.</title>
        <authorList>
            <person name="Goeker M."/>
        </authorList>
    </citation>
    <scope>NUCLEOTIDE SEQUENCE [LARGE SCALE GENOMIC DNA]</scope>
    <source>
        <strain evidence="13 14">DSM 11805</strain>
    </source>
</reference>
<evidence type="ECO:0000256" key="3">
    <source>
        <dbReference type="ARBA" id="ARBA00018029"/>
    </source>
</evidence>
<evidence type="ECO:0000256" key="2">
    <source>
        <dbReference type="ARBA" id="ARBA00011899"/>
    </source>
</evidence>
<evidence type="ECO:0000256" key="9">
    <source>
        <dbReference type="PIRNR" id="PIRNR038994"/>
    </source>
</evidence>
<evidence type="ECO:0000256" key="6">
    <source>
        <dbReference type="ARBA" id="ARBA00023277"/>
    </source>
</evidence>
<dbReference type="InterPro" id="IPR006680">
    <property type="entry name" value="Amidohydro-rel"/>
</dbReference>
<dbReference type="SUPFAM" id="SSF51556">
    <property type="entry name" value="Metallo-dependent hydrolases"/>
    <property type="match status" value="1"/>
</dbReference>
<comment type="catalytic activity">
    <reaction evidence="7">
        <text>N-acetyl-D-glucosamine 6-phosphate + H2O = D-glucosamine 6-phosphate + acetate</text>
        <dbReference type="Rhea" id="RHEA:22936"/>
        <dbReference type="ChEBI" id="CHEBI:15377"/>
        <dbReference type="ChEBI" id="CHEBI:30089"/>
        <dbReference type="ChEBI" id="CHEBI:57513"/>
        <dbReference type="ChEBI" id="CHEBI:58725"/>
        <dbReference type="EC" id="3.5.1.25"/>
    </reaction>
</comment>
<organism evidence="13 14">
    <name type="scientific">Gracilibacillus halotolerans</name>
    <dbReference type="NCBI Taxonomy" id="74386"/>
    <lineage>
        <taxon>Bacteria</taxon>
        <taxon>Bacillati</taxon>
        <taxon>Bacillota</taxon>
        <taxon>Bacilli</taxon>
        <taxon>Bacillales</taxon>
        <taxon>Bacillaceae</taxon>
        <taxon>Gracilibacillus</taxon>
    </lineage>
</organism>
<dbReference type="CDD" id="cd00854">
    <property type="entry name" value="NagA"/>
    <property type="match status" value="1"/>
</dbReference>
<evidence type="ECO:0000256" key="8">
    <source>
        <dbReference type="ARBA" id="ARBA00060590"/>
    </source>
</evidence>
<evidence type="ECO:0000313" key="13">
    <source>
        <dbReference type="EMBL" id="MBB6514290.1"/>
    </source>
</evidence>
<evidence type="ECO:0000256" key="5">
    <source>
        <dbReference type="ARBA" id="ARBA00022801"/>
    </source>
</evidence>
<evidence type="ECO:0000313" key="14">
    <source>
        <dbReference type="Proteomes" id="UP000572212"/>
    </source>
</evidence>
<dbReference type="InterPro" id="IPR032466">
    <property type="entry name" value="Metal_Hydrolase"/>
</dbReference>
<comment type="cofactor">
    <cofactor evidence="11">
        <name>a divalent metal cation</name>
        <dbReference type="ChEBI" id="CHEBI:60240"/>
    </cofactor>
    <text evidence="11">Binds 1 divalent metal cation per subunit.</text>
</comment>
<feature type="active site" description="Proton donor/acceptor" evidence="10">
    <location>
        <position position="269"/>
    </location>
</feature>
<evidence type="ECO:0000259" key="12">
    <source>
        <dbReference type="Pfam" id="PF01979"/>
    </source>
</evidence>